<dbReference type="HOGENOM" id="CLU_729230_0_0_4"/>
<evidence type="ECO:0000313" key="2">
    <source>
        <dbReference type="EMBL" id="EGZ51048.1"/>
    </source>
</evidence>
<evidence type="ECO:0000259" key="1">
    <source>
        <dbReference type="Pfam" id="PF18475"/>
    </source>
</evidence>
<feature type="domain" description="PIN-like" evidence="1">
    <location>
        <begin position="14"/>
        <end position="115"/>
    </location>
</feature>
<protein>
    <recommendedName>
        <fullName evidence="1">PIN-like domain-containing protein</fullName>
    </recommendedName>
</protein>
<accession>G4CMJ8</accession>
<dbReference type="Pfam" id="PF18475">
    <property type="entry name" value="PIN7"/>
    <property type="match status" value="1"/>
</dbReference>
<dbReference type="STRING" id="1030841.HMPREF9370_0307"/>
<dbReference type="EMBL" id="AGAZ01000011">
    <property type="protein sequence ID" value="EGZ51048.1"/>
    <property type="molecule type" value="Genomic_DNA"/>
</dbReference>
<reference evidence="2 3" key="1">
    <citation type="submission" date="2011-06" db="EMBL/GenBank/DDBJ databases">
        <authorList>
            <person name="Muzny D."/>
            <person name="Qin X."/>
            <person name="Deng J."/>
            <person name="Jiang H."/>
            <person name="Liu Y."/>
            <person name="Qu J."/>
            <person name="Song X.-Z."/>
            <person name="Zhang L."/>
            <person name="Thornton R."/>
            <person name="Coyle M."/>
            <person name="Francisco L."/>
            <person name="Jackson L."/>
            <person name="Javaid M."/>
            <person name="Korchina V."/>
            <person name="Kovar C."/>
            <person name="Mata R."/>
            <person name="Mathew T."/>
            <person name="Ngo R."/>
            <person name="Nguyen L."/>
            <person name="Nguyen N."/>
            <person name="Okwuonu G."/>
            <person name="Ongeri F."/>
            <person name="Pham C."/>
            <person name="Simmons D."/>
            <person name="Wilczek-Boney K."/>
            <person name="Hale W."/>
            <person name="Jakkamsetti A."/>
            <person name="Pham P."/>
            <person name="Ruth R."/>
            <person name="San Lucas F."/>
            <person name="Warren J."/>
            <person name="Zhang J."/>
            <person name="Zhao Z."/>
            <person name="Zhou C."/>
            <person name="Zhu D."/>
            <person name="Lee S."/>
            <person name="Bess C."/>
            <person name="Blankenburg K."/>
            <person name="Forbes L."/>
            <person name="Fu Q."/>
            <person name="Gubbala S."/>
            <person name="Hirani K."/>
            <person name="Jayaseelan J.C."/>
            <person name="Lara F."/>
            <person name="Munidasa M."/>
            <person name="Palculict T."/>
            <person name="Patil S."/>
            <person name="Pu L.-L."/>
            <person name="Saada N."/>
            <person name="Tang L."/>
            <person name="Weissenberger G."/>
            <person name="Zhu Y."/>
            <person name="Hemphill L."/>
            <person name="Shang Y."/>
            <person name="Youmans B."/>
            <person name="Ayvaz T."/>
            <person name="Ross M."/>
            <person name="Santibanez J."/>
            <person name="Aqrawi P."/>
            <person name="Gross S."/>
            <person name="Joshi V."/>
            <person name="Fowler G."/>
            <person name="Nazareth L."/>
            <person name="Reid J."/>
            <person name="Worley K."/>
            <person name="Petrosino J."/>
            <person name="Highlander S."/>
            <person name="Gibbs R."/>
        </authorList>
    </citation>
    <scope>NUCLEOTIDE SEQUENCE [LARGE SCALE GENOMIC DNA]</scope>
    <source>
        <strain evidence="2 3">9715</strain>
    </source>
</reference>
<comment type="caution">
    <text evidence="2">The sequence shown here is derived from an EMBL/GenBank/DDBJ whole genome shotgun (WGS) entry which is preliminary data.</text>
</comment>
<organism evidence="2 3">
    <name type="scientific">Neisseria wadsworthii 9715</name>
    <dbReference type="NCBI Taxonomy" id="1030841"/>
    <lineage>
        <taxon>Bacteria</taxon>
        <taxon>Pseudomonadati</taxon>
        <taxon>Pseudomonadota</taxon>
        <taxon>Betaproteobacteria</taxon>
        <taxon>Neisseriales</taxon>
        <taxon>Neisseriaceae</taxon>
        <taxon>Neisseria</taxon>
    </lineage>
</organism>
<dbReference type="AlphaFoldDB" id="G4CMJ8"/>
<dbReference type="Proteomes" id="UP000005336">
    <property type="component" value="Unassembled WGS sequence"/>
</dbReference>
<gene>
    <name evidence="2" type="ORF">HMPREF9370_0307</name>
</gene>
<dbReference type="InterPro" id="IPR041494">
    <property type="entry name" value="PIN7"/>
</dbReference>
<name>G4CMJ8_9NEIS</name>
<proteinExistence type="predicted"/>
<dbReference type="PATRIC" id="fig|1030841.3.peg.311"/>
<sequence length="396" mass="44697">MLLNNKRGIMNHLLIDFENIRPENLNKLNEENTHIWLFLGVNQQKNIALELCESLCRFGKNVHFVRVAKAGKNALDFYLSFYLGKITEQDPQALIGILSKDGGYDVLIEHIQDNGLANGIVRLVSLDDIQLLPNTSKPSEIVIPKIAAGSAESASENQIQSGGYSTKDLFLVMQALREPQAFLPRSYGNLVSRIQNIILADQWTNYTDELRQTQAENLVAALLKKGLIEKQPDGLLTYHLDAEFILKKIEERALSSKAKTLEKLYNVIRSSLAGFGIEADSHSMQQFASSLEKRQLIRIKQSKIIYAPFMPSEKIEVLPQTESKMTAYQPNTSVWQKILALLSKKNRPTKLSGLRNILKSQEKSLGLKDGEIELLLTRLQTKKHIKVENGKLQYKS</sequence>
<evidence type="ECO:0000313" key="3">
    <source>
        <dbReference type="Proteomes" id="UP000005336"/>
    </source>
</evidence>
<keyword evidence="3" id="KW-1185">Reference proteome</keyword>